<dbReference type="Proteomes" id="UP000630353">
    <property type="component" value="Unassembled WGS sequence"/>
</dbReference>
<proteinExistence type="predicted"/>
<gene>
    <name evidence="1" type="ORF">GCM10017083_50650</name>
</gene>
<sequence>MAPLVVVALLAATMFSDLVVEVSAEITSDTFLDDDAGVVSEALPEPRSAIVDMMPGAAVVRWAAAGTR</sequence>
<reference evidence="1" key="1">
    <citation type="journal article" date="2014" name="Int. J. Syst. Evol. Microbiol.">
        <title>Complete genome sequence of Corynebacterium casei LMG S-19264T (=DSM 44701T), isolated from a smear-ripened cheese.</title>
        <authorList>
            <consortium name="US DOE Joint Genome Institute (JGI-PGF)"/>
            <person name="Walter F."/>
            <person name="Albersmeier A."/>
            <person name="Kalinowski J."/>
            <person name="Ruckert C."/>
        </authorList>
    </citation>
    <scope>NUCLEOTIDE SEQUENCE</scope>
    <source>
        <strain evidence="1">KCTC 42651</strain>
    </source>
</reference>
<comment type="caution">
    <text evidence="1">The sequence shown here is derived from an EMBL/GenBank/DDBJ whole genome shotgun (WGS) entry which is preliminary data.</text>
</comment>
<dbReference type="AlphaFoldDB" id="A0A918XWR8"/>
<reference evidence="1" key="2">
    <citation type="submission" date="2020-09" db="EMBL/GenBank/DDBJ databases">
        <authorList>
            <person name="Sun Q."/>
            <person name="Kim S."/>
        </authorList>
    </citation>
    <scope>NUCLEOTIDE SEQUENCE</scope>
    <source>
        <strain evidence="1">KCTC 42651</strain>
    </source>
</reference>
<evidence type="ECO:0000313" key="2">
    <source>
        <dbReference type="Proteomes" id="UP000630353"/>
    </source>
</evidence>
<accession>A0A918XWR8</accession>
<protein>
    <submittedName>
        <fullName evidence="1">Uncharacterized protein</fullName>
    </submittedName>
</protein>
<name>A0A918XWR8_9PROT</name>
<keyword evidence="2" id="KW-1185">Reference proteome</keyword>
<dbReference type="EMBL" id="BMZS01000014">
    <property type="protein sequence ID" value="GHD62181.1"/>
    <property type="molecule type" value="Genomic_DNA"/>
</dbReference>
<organism evidence="1 2">
    <name type="scientific">Thalassobaculum fulvum</name>
    <dbReference type="NCBI Taxonomy" id="1633335"/>
    <lineage>
        <taxon>Bacteria</taxon>
        <taxon>Pseudomonadati</taxon>
        <taxon>Pseudomonadota</taxon>
        <taxon>Alphaproteobacteria</taxon>
        <taxon>Rhodospirillales</taxon>
        <taxon>Thalassobaculaceae</taxon>
        <taxon>Thalassobaculum</taxon>
    </lineage>
</organism>
<evidence type="ECO:0000313" key="1">
    <source>
        <dbReference type="EMBL" id="GHD62181.1"/>
    </source>
</evidence>
<dbReference type="RefSeq" id="WP_189994982.1">
    <property type="nucleotide sequence ID" value="NZ_BMZS01000014.1"/>
</dbReference>